<feature type="region of interest" description="Disordered" evidence="1">
    <location>
        <begin position="1"/>
        <end position="39"/>
    </location>
</feature>
<organism evidence="2 3">
    <name type="scientific">Actinomadura verrucosospora</name>
    <dbReference type="NCBI Taxonomy" id="46165"/>
    <lineage>
        <taxon>Bacteria</taxon>
        <taxon>Bacillati</taxon>
        <taxon>Actinomycetota</taxon>
        <taxon>Actinomycetes</taxon>
        <taxon>Streptosporangiales</taxon>
        <taxon>Thermomonosporaceae</taxon>
        <taxon>Actinomadura</taxon>
    </lineage>
</organism>
<dbReference type="Proteomes" id="UP000501240">
    <property type="component" value="Chromosome"/>
</dbReference>
<dbReference type="AlphaFoldDB" id="A0A7D3ZZL3"/>
<keyword evidence="2" id="KW-0067">ATP-binding</keyword>
<dbReference type="SUPFAM" id="SSF52540">
    <property type="entry name" value="P-loop containing nucleoside triphosphate hydrolases"/>
    <property type="match status" value="1"/>
</dbReference>
<proteinExistence type="predicted"/>
<evidence type="ECO:0000313" key="2">
    <source>
        <dbReference type="EMBL" id="QKG24366.1"/>
    </source>
</evidence>
<dbReference type="InterPro" id="IPR027417">
    <property type="entry name" value="P-loop_NTPase"/>
</dbReference>
<dbReference type="Gene3D" id="3.40.50.300">
    <property type="entry name" value="P-loop containing nucleotide triphosphate hydrolases"/>
    <property type="match status" value="1"/>
</dbReference>
<accession>A0A7D3ZZL3</accession>
<feature type="compositionally biased region" description="Basic and acidic residues" evidence="1">
    <location>
        <begin position="8"/>
        <end position="17"/>
    </location>
</feature>
<sequence>MTEPTPPDEARTEEARPGEPAAGGAPAAAPPEPERPRRIGLWGAPTCGKTTFLAALRIAAEEGGHDVRLVGCNRASTEFLADTTRQLKIERRFVPATRELPPNLAWQLHGTQIKKVRPTEGRLRFKRRRPVPYTVMLDMMDAPGGMFSSRPEDRATSAPSSGLRFSSSAGDGDGGSGDGGGGDAEERLVRHLAGCDGLLFLFDPTREREMNDAYAFFQRTVLQISELAGTSGVDHKLPHHLAVCITKFDHPEVYERAVRLGYVTPPASIFGMPRVDETRALEFFQDLYRGTHAHDPVNSLLRGIRSHFGESRTRYFVTSAIGFYRDPLENRFQPEDYLNIAEQSDGGDGLAGEDRFRIRGDVAPINVLEPVMWLAGNVGRP</sequence>
<dbReference type="EMBL" id="CP053892">
    <property type="protein sequence ID" value="QKG24366.1"/>
    <property type="molecule type" value="Genomic_DNA"/>
</dbReference>
<dbReference type="GO" id="GO:0004386">
    <property type="term" value="F:helicase activity"/>
    <property type="evidence" value="ECO:0007669"/>
    <property type="project" value="UniProtKB-KW"/>
</dbReference>
<gene>
    <name evidence="2" type="ORF">ACTIVE_6013</name>
</gene>
<keyword evidence="2" id="KW-0547">Nucleotide-binding</keyword>
<feature type="region of interest" description="Disordered" evidence="1">
    <location>
        <begin position="144"/>
        <end position="184"/>
    </location>
</feature>
<feature type="compositionally biased region" description="Low complexity" evidence="1">
    <location>
        <begin position="18"/>
        <end position="27"/>
    </location>
</feature>
<evidence type="ECO:0000256" key="1">
    <source>
        <dbReference type="SAM" id="MobiDB-lite"/>
    </source>
</evidence>
<dbReference type="RefSeq" id="WP_173098185.1">
    <property type="nucleotide sequence ID" value="NZ_CP053892.1"/>
</dbReference>
<name>A0A7D3ZZL3_ACTVE</name>
<protein>
    <submittedName>
        <fullName evidence="2">Putative ATP-dependent RNA helicase</fullName>
    </submittedName>
</protein>
<evidence type="ECO:0000313" key="3">
    <source>
        <dbReference type="Proteomes" id="UP000501240"/>
    </source>
</evidence>
<reference evidence="2 3" key="1">
    <citation type="submission" date="2020-05" db="EMBL/GenBank/DDBJ databases">
        <title>Actinomadura verrucosospora NRRL-B18236 (PFL_A860) Genome sequencing and assembly.</title>
        <authorList>
            <person name="Samborskyy M."/>
        </authorList>
    </citation>
    <scope>NUCLEOTIDE SEQUENCE [LARGE SCALE GENOMIC DNA]</scope>
    <source>
        <strain evidence="2 3">NRRL:B18236</strain>
    </source>
</reference>
<feature type="compositionally biased region" description="Gly residues" evidence="1">
    <location>
        <begin position="171"/>
        <end position="182"/>
    </location>
</feature>
<keyword evidence="2" id="KW-0378">Hydrolase</keyword>
<keyword evidence="2" id="KW-0347">Helicase</keyword>
<keyword evidence="3" id="KW-1185">Reference proteome</keyword>